<keyword evidence="2" id="KW-1185">Reference proteome</keyword>
<dbReference type="EMBL" id="LWCA01000668">
    <property type="protein sequence ID" value="OAF67408.1"/>
    <property type="molecule type" value="Genomic_DNA"/>
</dbReference>
<dbReference type="Gene3D" id="1.20.1270.60">
    <property type="entry name" value="Arfaptin homology (AH) domain/BAR domain"/>
    <property type="match status" value="1"/>
</dbReference>
<accession>A0A177AZF9</accession>
<dbReference type="Proteomes" id="UP000078046">
    <property type="component" value="Unassembled WGS sequence"/>
</dbReference>
<organism evidence="1 2">
    <name type="scientific">Intoshia linei</name>
    <dbReference type="NCBI Taxonomy" id="1819745"/>
    <lineage>
        <taxon>Eukaryota</taxon>
        <taxon>Metazoa</taxon>
        <taxon>Spiralia</taxon>
        <taxon>Lophotrochozoa</taxon>
        <taxon>Mesozoa</taxon>
        <taxon>Orthonectida</taxon>
        <taxon>Rhopaluridae</taxon>
        <taxon>Intoshia</taxon>
    </lineage>
</organism>
<proteinExistence type="predicted"/>
<gene>
    <name evidence="1" type="ORF">A3Q56_04831</name>
</gene>
<protein>
    <submittedName>
        <fullName evidence="1">Uncharacterized protein</fullName>
    </submittedName>
</protein>
<sequence>MFAAKNFNFPDAISNTPQHCENVYNTEKKLENVYKYIQKLYEYIIEYSNYSKKLRRVSDNITELLDKYSNEYGVDNQSLVICNNFIKSTKSSFIRTNKILVNEITKPLENICKSIINIKENKKKTEKQKLKVENMQDKFINSKVNPVKSVSELYYNELNLLSRYQCDYLINISEIEQRVLLMINNSMNLYHEIFEMGKSFMKNNFDIFQSIQEARVNWQKLKLLANKEMKTSLNVKNFAIKLPKIFLSYKITESKLSMFRTNYDYSL</sequence>
<evidence type="ECO:0000313" key="2">
    <source>
        <dbReference type="Proteomes" id="UP000078046"/>
    </source>
</evidence>
<reference evidence="1 2" key="1">
    <citation type="submission" date="2016-04" db="EMBL/GenBank/DDBJ databases">
        <title>The genome of Intoshia linei affirms orthonectids as highly simplified spiralians.</title>
        <authorList>
            <person name="Mikhailov K.V."/>
            <person name="Slusarev G.S."/>
            <person name="Nikitin M.A."/>
            <person name="Logacheva M.D."/>
            <person name="Penin A."/>
            <person name="Aleoshin V."/>
            <person name="Panchin Y.V."/>
        </authorList>
    </citation>
    <scope>NUCLEOTIDE SEQUENCE [LARGE SCALE GENOMIC DNA]</scope>
    <source>
        <strain evidence="1">Intl2013</strain>
        <tissue evidence="1">Whole animal</tissue>
    </source>
</reference>
<dbReference type="InterPro" id="IPR027267">
    <property type="entry name" value="AH/BAR_dom_sf"/>
</dbReference>
<name>A0A177AZF9_9BILA</name>
<dbReference type="SUPFAM" id="SSF103657">
    <property type="entry name" value="BAR/IMD domain-like"/>
    <property type="match status" value="1"/>
</dbReference>
<dbReference type="OrthoDB" id="3183924at2759"/>
<evidence type="ECO:0000313" key="1">
    <source>
        <dbReference type="EMBL" id="OAF67408.1"/>
    </source>
</evidence>
<comment type="caution">
    <text evidence="1">The sequence shown here is derived from an EMBL/GenBank/DDBJ whole genome shotgun (WGS) entry which is preliminary data.</text>
</comment>
<dbReference type="AlphaFoldDB" id="A0A177AZF9"/>